<dbReference type="PANTHER" id="PTHR15503">
    <property type="entry name" value="LDOC1 RELATED"/>
    <property type="match status" value="1"/>
</dbReference>
<sequence>MSHQFNPLAAKAATISLSSFGGSFGFDEMFRKDLTKIREEADLAKKENTAQFTDVLQAINNLAKTIKGKIIQEEAMDKEEPEFQLEFGSFKKGPKDDKSKGGGRQMGEFQKLKAPIFEGEDVFGWIYKVERFFEIQDIGVRDRLKAAAICLDGKALAWFRWSQARDPFRSWEELKERLLERFQLTGEGNLYHQFLAIRQEGTVRDYVSNFERLSCQLGDIPESVLEGTFVNGLKDDTRSAVRILQPANLARAMTLAVMIDENKFNIGTPKTSGGVIRSNNNGSSRSGGASSISSSTNVGSKGTNPTSTNSTGLTGQFKRLTEAEFAEKKSKGICFRCDGKFSPGHCCPGKTLQVLIIDEQEEDNEVGEGLEHAHLDEIEVVAQLGMTVSGTGAVWVRLGNGMWEKSNGTCKGVVLNLPELQVVEEFYPLNLGGSDIILGISWLQTLGDLTVNWRELWMKFWDGSRQITITGDPSLTRTLVSCKSMLKLCYNEDTGFLVHMNSAEISSPIPLPPPAIQEVIKKFEMVFRMPVDLPPPPPIAAMSTPSPFTRAPLQLVSDPTAIPTHKRMRSRS</sequence>
<evidence type="ECO:0000313" key="4">
    <source>
        <dbReference type="Proteomes" id="UP001157418"/>
    </source>
</evidence>
<comment type="caution">
    <text evidence="3">The sequence shown here is derived from an EMBL/GenBank/DDBJ whole genome shotgun (WGS) entry which is preliminary data.</text>
</comment>
<name>A0AAU9P0Y4_9ASTR</name>
<evidence type="ECO:0000313" key="3">
    <source>
        <dbReference type="EMBL" id="CAH1443757.1"/>
    </source>
</evidence>
<dbReference type="AlphaFoldDB" id="A0AAU9P0Y4"/>
<gene>
    <name evidence="3" type="ORF">LVIROSA_LOCUS29650</name>
</gene>
<accession>A0AAU9P0Y4</accession>
<organism evidence="3 4">
    <name type="scientific">Lactuca virosa</name>
    <dbReference type="NCBI Taxonomy" id="75947"/>
    <lineage>
        <taxon>Eukaryota</taxon>
        <taxon>Viridiplantae</taxon>
        <taxon>Streptophyta</taxon>
        <taxon>Embryophyta</taxon>
        <taxon>Tracheophyta</taxon>
        <taxon>Spermatophyta</taxon>
        <taxon>Magnoliopsida</taxon>
        <taxon>eudicotyledons</taxon>
        <taxon>Gunneridae</taxon>
        <taxon>Pentapetalae</taxon>
        <taxon>asterids</taxon>
        <taxon>campanulids</taxon>
        <taxon>Asterales</taxon>
        <taxon>Asteraceae</taxon>
        <taxon>Cichorioideae</taxon>
        <taxon>Cichorieae</taxon>
        <taxon>Lactucinae</taxon>
        <taxon>Lactuca</taxon>
    </lineage>
</organism>
<proteinExistence type="predicted"/>
<dbReference type="InterPro" id="IPR032567">
    <property type="entry name" value="RTL1-rel"/>
</dbReference>
<feature type="compositionally biased region" description="Polar residues" evidence="1">
    <location>
        <begin position="301"/>
        <end position="314"/>
    </location>
</feature>
<keyword evidence="4" id="KW-1185">Reference proteome</keyword>
<dbReference type="EMBL" id="CAKMRJ010005523">
    <property type="protein sequence ID" value="CAH1443757.1"/>
    <property type="molecule type" value="Genomic_DNA"/>
</dbReference>
<evidence type="ECO:0000259" key="2">
    <source>
        <dbReference type="Pfam" id="PF03732"/>
    </source>
</evidence>
<feature type="compositionally biased region" description="Low complexity" evidence="1">
    <location>
        <begin position="272"/>
        <end position="300"/>
    </location>
</feature>
<dbReference type="InterPro" id="IPR005162">
    <property type="entry name" value="Retrotrans_gag_dom"/>
</dbReference>
<dbReference type="Pfam" id="PF03732">
    <property type="entry name" value="Retrotrans_gag"/>
    <property type="match status" value="1"/>
</dbReference>
<evidence type="ECO:0000256" key="1">
    <source>
        <dbReference type="SAM" id="MobiDB-lite"/>
    </source>
</evidence>
<dbReference type="PANTHER" id="PTHR15503:SF22">
    <property type="entry name" value="TRANSPOSON TY3-I GAG POLYPROTEIN"/>
    <property type="match status" value="1"/>
</dbReference>
<feature type="domain" description="Retrotransposon gag" evidence="2">
    <location>
        <begin position="146"/>
        <end position="234"/>
    </location>
</feature>
<dbReference type="Proteomes" id="UP001157418">
    <property type="component" value="Unassembled WGS sequence"/>
</dbReference>
<reference evidence="3 4" key="1">
    <citation type="submission" date="2022-01" db="EMBL/GenBank/DDBJ databases">
        <authorList>
            <person name="Xiong W."/>
            <person name="Schranz E."/>
        </authorList>
    </citation>
    <scope>NUCLEOTIDE SEQUENCE [LARGE SCALE GENOMIC DNA]</scope>
</reference>
<protein>
    <recommendedName>
        <fullName evidence="2">Retrotransposon gag domain-containing protein</fullName>
    </recommendedName>
</protein>
<feature type="region of interest" description="Disordered" evidence="1">
    <location>
        <begin position="269"/>
        <end position="315"/>
    </location>
</feature>